<gene>
    <name evidence="2" type="ORF">BYL167_LOCUS60365</name>
    <name evidence="1" type="ORF">OVN521_LOCUS43478</name>
</gene>
<reference evidence="1" key="1">
    <citation type="submission" date="2021-02" db="EMBL/GenBank/DDBJ databases">
        <authorList>
            <person name="Nowell W R."/>
        </authorList>
    </citation>
    <scope>NUCLEOTIDE SEQUENCE</scope>
</reference>
<keyword evidence="3" id="KW-1185">Reference proteome</keyword>
<evidence type="ECO:0000313" key="2">
    <source>
        <dbReference type="EMBL" id="CAF5069330.1"/>
    </source>
</evidence>
<dbReference type="Proteomes" id="UP000681967">
    <property type="component" value="Unassembled WGS sequence"/>
</dbReference>
<dbReference type="EMBL" id="CAJOBG010062307">
    <property type="protein sequence ID" value="CAF4556903.1"/>
    <property type="molecule type" value="Genomic_DNA"/>
</dbReference>
<proteinExistence type="predicted"/>
<sequence>MKGTGLLLAISVLEHGPAVHVHEYVCVITIATGDPVAEELRGCQLIVPPRKCDPLTK</sequence>
<name>A0A820ZG90_9BILA</name>
<organism evidence="1 3">
    <name type="scientific">Rotaria magnacalcarata</name>
    <dbReference type="NCBI Taxonomy" id="392030"/>
    <lineage>
        <taxon>Eukaryota</taxon>
        <taxon>Metazoa</taxon>
        <taxon>Spiralia</taxon>
        <taxon>Gnathifera</taxon>
        <taxon>Rotifera</taxon>
        <taxon>Eurotatoria</taxon>
        <taxon>Bdelloidea</taxon>
        <taxon>Philodinida</taxon>
        <taxon>Philodinidae</taxon>
        <taxon>Rotaria</taxon>
    </lineage>
</organism>
<protein>
    <submittedName>
        <fullName evidence="1">Uncharacterized protein</fullName>
    </submittedName>
</protein>
<accession>A0A820ZG90</accession>
<evidence type="ECO:0000313" key="1">
    <source>
        <dbReference type="EMBL" id="CAF4556903.1"/>
    </source>
</evidence>
<dbReference type="Proteomes" id="UP000663866">
    <property type="component" value="Unassembled WGS sequence"/>
</dbReference>
<evidence type="ECO:0000313" key="3">
    <source>
        <dbReference type="Proteomes" id="UP000663866"/>
    </source>
</evidence>
<comment type="caution">
    <text evidence="1">The sequence shown here is derived from an EMBL/GenBank/DDBJ whole genome shotgun (WGS) entry which is preliminary data.</text>
</comment>
<dbReference type="AlphaFoldDB" id="A0A820ZG90"/>
<feature type="non-terminal residue" evidence="1">
    <location>
        <position position="57"/>
    </location>
</feature>
<dbReference type="EMBL" id="CAJOBH010230394">
    <property type="protein sequence ID" value="CAF5069330.1"/>
    <property type="molecule type" value="Genomic_DNA"/>
</dbReference>